<accession>A0A653AJE2</accession>
<evidence type="ECO:0000313" key="1">
    <source>
        <dbReference type="EMBL" id="VBB47896.1"/>
    </source>
</evidence>
<gene>
    <name evidence="1" type="ORF">TRIP_B50691</name>
</gene>
<protein>
    <submittedName>
        <fullName evidence="1">Uncharacterized protein</fullName>
    </submittedName>
</protein>
<sequence>MKNWINKPEQYANELILHNYHKTRFPLLNRPVTTFAGNSSIEKGGLLFVQNSRYHKSSPAPTSFDRRAGFF</sequence>
<name>A0A653AJE2_UNCDX</name>
<reference evidence="1" key="1">
    <citation type="submission" date="2018-07" db="EMBL/GenBank/DDBJ databases">
        <authorList>
            <consortium name="Genoscope - CEA"/>
            <person name="William W."/>
        </authorList>
    </citation>
    <scope>NUCLEOTIDE SEQUENCE</scope>
    <source>
        <strain evidence="1">IK1</strain>
    </source>
</reference>
<dbReference type="EMBL" id="UPXX01000032">
    <property type="protein sequence ID" value="VBB47896.1"/>
    <property type="molecule type" value="Genomic_DNA"/>
</dbReference>
<proteinExistence type="predicted"/>
<dbReference type="AlphaFoldDB" id="A0A653AJE2"/>
<organism evidence="1">
    <name type="scientific">Uncultured Desulfatiglans sp</name>
    <dbReference type="NCBI Taxonomy" id="1748965"/>
    <lineage>
        <taxon>Bacteria</taxon>
        <taxon>Pseudomonadati</taxon>
        <taxon>Thermodesulfobacteriota</taxon>
        <taxon>Desulfobacteria</taxon>
        <taxon>Desulfatiglandales</taxon>
        <taxon>Desulfatiglandaceae</taxon>
        <taxon>Desulfatiglans</taxon>
        <taxon>environmental samples</taxon>
    </lineage>
</organism>